<reference evidence="5 6" key="1">
    <citation type="journal article" date="2014" name="PLoS Genet.">
        <title>Analysis of the Phlebiopsis gigantea genome, transcriptome and secretome provides insight into its pioneer colonization strategies of wood.</title>
        <authorList>
            <person name="Hori C."/>
            <person name="Ishida T."/>
            <person name="Igarashi K."/>
            <person name="Samejima M."/>
            <person name="Suzuki H."/>
            <person name="Master E."/>
            <person name="Ferreira P."/>
            <person name="Ruiz-Duenas F.J."/>
            <person name="Held B."/>
            <person name="Canessa P."/>
            <person name="Larrondo L.F."/>
            <person name="Schmoll M."/>
            <person name="Druzhinina I.S."/>
            <person name="Kubicek C.P."/>
            <person name="Gaskell J.A."/>
            <person name="Kersten P."/>
            <person name="St John F."/>
            <person name="Glasner J."/>
            <person name="Sabat G."/>
            <person name="Splinter BonDurant S."/>
            <person name="Syed K."/>
            <person name="Yadav J."/>
            <person name="Mgbeahuruike A.C."/>
            <person name="Kovalchuk A."/>
            <person name="Asiegbu F.O."/>
            <person name="Lackner G."/>
            <person name="Hoffmeister D."/>
            <person name="Rencoret J."/>
            <person name="Gutierrez A."/>
            <person name="Sun H."/>
            <person name="Lindquist E."/>
            <person name="Barry K."/>
            <person name="Riley R."/>
            <person name="Grigoriev I.V."/>
            <person name="Henrissat B."/>
            <person name="Kues U."/>
            <person name="Berka R.M."/>
            <person name="Martinez A.T."/>
            <person name="Covert S.F."/>
            <person name="Blanchette R.A."/>
            <person name="Cullen D."/>
        </authorList>
    </citation>
    <scope>NUCLEOTIDE SEQUENCE [LARGE SCALE GENOMIC DNA]</scope>
    <source>
        <strain evidence="5 6">11061_1 CR5-6</strain>
    </source>
</reference>
<keyword evidence="2" id="KW-0274">FAD</keyword>
<keyword evidence="6" id="KW-1185">Reference proteome</keyword>
<evidence type="ECO:0000313" key="6">
    <source>
        <dbReference type="Proteomes" id="UP000053257"/>
    </source>
</evidence>
<dbReference type="AlphaFoldDB" id="A0A0C3RV73"/>
<evidence type="ECO:0000259" key="4">
    <source>
        <dbReference type="Pfam" id="PF01494"/>
    </source>
</evidence>
<dbReference type="SUPFAM" id="SSF54373">
    <property type="entry name" value="FAD-linked reductases, C-terminal domain"/>
    <property type="match status" value="1"/>
</dbReference>
<dbReference type="SUPFAM" id="SSF51905">
    <property type="entry name" value="FAD/NAD(P)-binding domain"/>
    <property type="match status" value="1"/>
</dbReference>
<dbReference type="InterPro" id="IPR002938">
    <property type="entry name" value="FAD-bd"/>
</dbReference>
<dbReference type="EMBL" id="KN840553">
    <property type="protein sequence ID" value="KIP05116.1"/>
    <property type="molecule type" value="Genomic_DNA"/>
</dbReference>
<dbReference type="InterPro" id="IPR036188">
    <property type="entry name" value="FAD/NAD-bd_sf"/>
</dbReference>
<dbReference type="PANTHER" id="PTHR46720:SF3">
    <property type="entry name" value="FAD-BINDING DOMAIN-CONTAINING PROTEIN-RELATED"/>
    <property type="match status" value="1"/>
</dbReference>
<dbReference type="STRING" id="745531.A0A0C3RV73"/>
<sequence length="450" mass="49725">MLNDECVHPAAKTSTTPHPKFRVAICGGGIGGITLAVCLSKHPDIQVDIYEAAQSFKEVGAGVMIWGRTWQVLTLLGMDKTLRDVAGVALDGPLVDPPFGFDFRRSDMGHDHRIYLLSMPYASNQYHRAHFLDTLLARIPETVPHLGKRLISYSHGDPTGSIKLKFADGTSATCDILIGCDGIKSTVRRIMFQDLADKGQPEMIKFIEPVWTGEVVYRALIPMEHVPLRAGQKHRVLTRSTTYCQHLTAYPIAQGKWVNFGGFVTKPEACGTPWDKPWAAECDAHELIEHFSGWEPEVAEILELVQKPLRWAIFQIRPLPLFAHGTVVLLGDAAHAMTPHQGSGVGQAIEDAYVLARILGHPSTTRKNLCEALKAYEHVRLPFTNDVARQSAEAGAVSELRGSTGDDYARFAHSLRGLWTWVGGEDPEAQVQRAIKRTRHQEKVAAKALL</sequence>
<evidence type="ECO:0000313" key="5">
    <source>
        <dbReference type="EMBL" id="KIP05116.1"/>
    </source>
</evidence>
<evidence type="ECO:0000256" key="3">
    <source>
        <dbReference type="ARBA" id="ARBA00023002"/>
    </source>
</evidence>
<dbReference type="OrthoDB" id="417877at2759"/>
<dbReference type="PRINTS" id="PR00420">
    <property type="entry name" value="RNGMNOXGNASE"/>
</dbReference>
<dbReference type="Proteomes" id="UP000053257">
    <property type="component" value="Unassembled WGS sequence"/>
</dbReference>
<dbReference type="Pfam" id="PF01494">
    <property type="entry name" value="FAD_binding_3"/>
    <property type="match status" value="1"/>
</dbReference>
<dbReference type="PANTHER" id="PTHR46720">
    <property type="entry name" value="HYDROXYLASE, PUTATIVE (AFU_ORTHOLOGUE AFUA_3G01460)-RELATED"/>
    <property type="match status" value="1"/>
</dbReference>
<proteinExistence type="predicted"/>
<organism evidence="5 6">
    <name type="scientific">Phlebiopsis gigantea (strain 11061_1 CR5-6)</name>
    <name type="common">White-rot fungus</name>
    <name type="synonym">Peniophora gigantea</name>
    <dbReference type="NCBI Taxonomy" id="745531"/>
    <lineage>
        <taxon>Eukaryota</taxon>
        <taxon>Fungi</taxon>
        <taxon>Dikarya</taxon>
        <taxon>Basidiomycota</taxon>
        <taxon>Agaricomycotina</taxon>
        <taxon>Agaricomycetes</taxon>
        <taxon>Polyporales</taxon>
        <taxon>Phanerochaetaceae</taxon>
        <taxon>Phlebiopsis</taxon>
    </lineage>
</organism>
<name>A0A0C3RV73_PHLG1</name>
<evidence type="ECO:0000256" key="1">
    <source>
        <dbReference type="ARBA" id="ARBA00022630"/>
    </source>
</evidence>
<accession>A0A0C3RV73</accession>
<gene>
    <name evidence="5" type="ORF">PHLGIDRAFT_108689</name>
</gene>
<dbReference type="GO" id="GO:0071949">
    <property type="term" value="F:FAD binding"/>
    <property type="evidence" value="ECO:0007669"/>
    <property type="project" value="InterPro"/>
</dbReference>
<dbReference type="Gene3D" id="3.50.50.60">
    <property type="entry name" value="FAD/NAD(P)-binding domain"/>
    <property type="match status" value="1"/>
</dbReference>
<keyword evidence="3" id="KW-0560">Oxidoreductase</keyword>
<dbReference type="GO" id="GO:0044550">
    <property type="term" value="P:secondary metabolite biosynthetic process"/>
    <property type="evidence" value="ECO:0007669"/>
    <property type="project" value="TreeGrafter"/>
</dbReference>
<feature type="domain" description="FAD-binding" evidence="4">
    <location>
        <begin position="322"/>
        <end position="390"/>
    </location>
</feature>
<keyword evidence="1" id="KW-0285">Flavoprotein</keyword>
<protein>
    <recommendedName>
        <fullName evidence="4">FAD-binding domain-containing protein</fullName>
    </recommendedName>
</protein>
<dbReference type="InterPro" id="IPR051104">
    <property type="entry name" value="FAD_monoxygenase"/>
</dbReference>
<dbReference type="HOGENOM" id="CLU_009665_6_3_1"/>
<dbReference type="GO" id="GO:0016491">
    <property type="term" value="F:oxidoreductase activity"/>
    <property type="evidence" value="ECO:0007669"/>
    <property type="project" value="UniProtKB-KW"/>
</dbReference>
<evidence type="ECO:0000256" key="2">
    <source>
        <dbReference type="ARBA" id="ARBA00022827"/>
    </source>
</evidence>